<accession>A0A9P4W8B7</accession>
<dbReference type="AlphaFoldDB" id="A0A9P4W8B7"/>
<dbReference type="GO" id="GO:0046872">
    <property type="term" value="F:metal ion binding"/>
    <property type="evidence" value="ECO:0007669"/>
    <property type="project" value="UniProtKB-KW"/>
</dbReference>
<gene>
    <name evidence="4" type="ORF">E8E13_009558</name>
</gene>
<dbReference type="InterPro" id="IPR044861">
    <property type="entry name" value="IPNS-like_FE2OG_OXY"/>
</dbReference>
<dbReference type="GO" id="GO:0016491">
    <property type="term" value="F:oxidoreductase activity"/>
    <property type="evidence" value="ECO:0007669"/>
    <property type="project" value="UniProtKB-KW"/>
</dbReference>
<sequence length="355" mass="39025">MAAVPIVDFSVYTLDQTSDQTNDQTNDHDTRRAVAQQIDEAFRTVGFVYLKNHGVPKEQLKECFDWSQKFFSLPLETKLLAPHPPGGSHHRGYSAPGLEKVTQHTYTTASLAAARSIPDCKESFEAGNALDVSQPNIWPPDHVLPGFRTFIETAFFPSCTALVHNLLNALSTALEVPDPGLSPTHSLSHFQLRLLHYPPLPAARLANNTAARISAHSDFGSLTLLFQDAVGGLEIADPQRPERFRAVEPVEGAVLVNVGDLLSRWSNGRWVSTVHRVGAPAVDGERRGGGGETMLPDRYSIPFFAAPDPDTLIEALPGCWGEGRPKLYESVTAREYVQMRMAALYEGGKEEEEEK</sequence>
<proteinExistence type="inferred from homology"/>
<dbReference type="OrthoDB" id="288590at2759"/>
<reference evidence="4" key="1">
    <citation type="submission" date="2019-04" db="EMBL/GenBank/DDBJ databases">
        <title>Sequencing of skin fungus with MAO and IRED activity.</title>
        <authorList>
            <person name="Marsaioli A.J."/>
            <person name="Bonatto J.M.C."/>
            <person name="Reis Junior O."/>
        </authorList>
    </citation>
    <scope>NUCLEOTIDE SEQUENCE</scope>
    <source>
        <strain evidence="4">30M1</strain>
    </source>
</reference>
<evidence type="ECO:0000256" key="2">
    <source>
        <dbReference type="RuleBase" id="RU003682"/>
    </source>
</evidence>
<dbReference type="InterPro" id="IPR005123">
    <property type="entry name" value="Oxoglu/Fe-dep_dioxygenase_dom"/>
</dbReference>
<keyword evidence="2" id="KW-0408">Iron</keyword>
<dbReference type="InterPro" id="IPR050231">
    <property type="entry name" value="Iron_ascorbate_oxido_reductase"/>
</dbReference>
<comment type="similarity">
    <text evidence="1 2">Belongs to the iron/ascorbate-dependent oxidoreductase family.</text>
</comment>
<comment type="caution">
    <text evidence="4">The sequence shown here is derived from an EMBL/GenBank/DDBJ whole genome shotgun (WGS) entry which is preliminary data.</text>
</comment>
<dbReference type="Pfam" id="PF14226">
    <property type="entry name" value="DIOX_N"/>
    <property type="match status" value="1"/>
</dbReference>
<organism evidence="4 5">
    <name type="scientific">Curvularia kusanoi</name>
    <name type="common">Cochliobolus kusanoi</name>
    <dbReference type="NCBI Taxonomy" id="90978"/>
    <lineage>
        <taxon>Eukaryota</taxon>
        <taxon>Fungi</taxon>
        <taxon>Dikarya</taxon>
        <taxon>Ascomycota</taxon>
        <taxon>Pezizomycotina</taxon>
        <taxon>Dothideomycetes</taxon>
        <taxon>Pleosporomycetidae</taxon>
        <taxon>Pleosporales</taxon>
        <taxon>Pleosporineae</taxon>
        <taxon>Pleosporaceae</taxon>
        <taxon>Curvularia</taxon>
    </lineage>
</organism>
<dbReference type="GO" id="GO:0044283">
    <property type="term" value="P:small molecule biosynthetic process"/>
    <property type="evidence" value="ECO:0007669"/>
    <property type="project" value="UniProtKB-ARBA"/>
</dbReference>
<dbReference type="PANTHER" id="PTHR47990">
    <property type="entry name" value="2-OXOGLUTARATE (2OG) AND FE(II)-DEPENDENT OXYGENASE SUPERFAMILY PROTEIN-RELATED"/>
    <property type="match status" value="1"/>
</dbReference>
<dbReference type="EMBL" id="SWKU01000007">
    <property type="protein sequence ID" value="KAF3005067.1"/>
    <property type="molecule type" value="Genomic_DNA"/>
</dbReference>
<evidence type="ECO:0000259" key="3">
    <source>
        <dbReference type="PROSITE" id="PS51471"/>
    </source>
</evidence>
<protein>
    <recommendedName>
        <fullName evidence="3">Fe2OG dioxygenase domain-containing protein</fullName>
    </recommendedName>
</protein>
<dbReference type="Pfam" id="PF03171">
    <property type="entry name" value="2OG-FeII_Oxy"/>
    <property type="match status" value="1"/>
</dbReference>
<evidence type="ECO:0000313" key="5">
    <source>
        <dbReference type="Proteomes" id="UP000801428"/>
    </source>
</evidence>
<keyword evidence="2" id="KW-0560">Oxidoreductase</keyword>
<keyword evidence="5" id="KW-1185">Reference proteome</keyword>
<feature type="domain" description="Fe2OG dioxygenase" evidence="3">
    <location>
        <begin position="188"/>
        <end position="307"/>
    </location>
</feature>
<evidence type="ECO:0000313" key="4">
    <source>
        <dbReference type="EMBL" id="KAF3005067.1"/>
    </source>
</evidence>
<dbReference type="PRINTS" id="PR00682">
    <property type="entry name" value="IPNSYNTHASE"/>
</dbReference>
<keyword evidence="2" id="KW-0479">Metal-binding</keyword>
<dbReference type="Gene3D" id="2.60.120.330">
    <property type="entry name" value="B-lactam Antibiotic, Isopenicillin N Synthase, Chain"/>
    <property type="match status" value="1"/>
</dbReference>
<dbReference type="PROSITE" id="PS51471">
    <property type="entry name" value="FE2OG_OXY"/>
    <property type="match status" value="1"/>
</dbReference>
<dbReference type="InterPro" id="IPR026992">
    <property type="entry name" value="DIOX_N"/>
</dbReference>
<dbReference type="Proteomes" id="UP000801428">
    <property type="component" value="Unassembled WGS sequence"/>
</dbReference>
<evidence type="ECO:0000256" key="1">
    <source>
        <dbReference type="ARBA" id="ARBA00008056"/>
    </source>
</evidence>
<dbReference type="InterPro" id="IPR027443">
    <property type="entry name" value="IPNS-like_sf"/>
</dbReference>
<dbReference type="SUPFAM" id="SSF51197">
    <property type="entry name" value="Clavaminate synthase-like"/>
    <property type="match status" value="1"/>
</dbReference>
<name>A0A9P4W8B7_CURKU</name>